<dbReference type="InterPro" id="IPR001173">
    <property type="entry name" value="Glyco_trans_2-like"/>
</dbReference>
<dbReference type="GO" id="GO:0016758">
    <property type="term" value="F:hexosyltransferase activity"/>
    <property type="evidence" value="ECO:0007669"/>
    <property type="project" value="UniProtKB-ARBA"/>
</dbReference>
<evidence type="ECO:0000313" key="2">
    <source>
        <dbReference type="EMBL" id="RHF85133.1"/>
    </source>
</evidence>
<dbReference type="Pfam" id="PF00535">
    <property type="entry name" value="Glycos_transf_2"/>
    <property type="match status" value="1"/>
</dbReference>
<evidence type="ECO:0000313" key="3">
    <source>
        <dbReference type="Proteomes" id="UP000283701"/>
    </source>
</evidence>
<evidence type="ECO:0000259" key="1">
    <source>
        <dbReference type="Pfam" id="PF00535"/>
    </source>
</evidence>
<organism evidence="2 3">
    <name type="scientific">Roseburia inulinivorans</name>
    <dbReference type="NCBI Taxonomy" id="360807"/>
    <lineage>
        <taxon>Bacteria</taxon>
        <taxon>Bacillati</taxon>
        <taxon>Bacillota</taxon>
        <taxon>Clostridia</taxon>
        <taxon>Lachnospirales</taxon>
        <taxon>Lachnospiraceae</taxon>
        <taxon>Roseburia</taxon>
    </lineage>
</organism>
<dbReference type="InterPro" id="IPR029044">
    <property type="entry name" value="Nucleotide-diphossugar_trans"/>
</dbReference>
<feature type="domain" description="Glycosyltransferase 2-like" evidence="1">
    <location>
        <begin position="8"/>
        <end position="179"/>
    </location>
</feature>
<name>A0A414QWI5_9FIRM</name>
<dbReference type="PANTHER" id="PTHR22916">
    <property type="entry name" value="GLYCOSYLTRANSFERASE"/>
    <property type="match status" value="1"/>
</dbReference>
<dbReference type="AlphaFoldDB" id="A0A414QWI5"/>
<sequence length="297" mass="35134">MMENKLVSVVIASFNAEKYILDVLNSVKEQTYENLELIIADDCSVDHTQQIISDWLSEYQERFIRVELLFASENQGTCRNYNRAMKKSNGEYIKLVDGDDILLPECIAMLVDECESKKLDLLIGDVLWVQDDGNTYAEHYEDTIKKHEFYEMDAEHQHRELLLNNDIIITVGEIFRKSFMERFHWFDEQYDLLEDYPFWLRITEEGVKIPFLDKKVAKYRISETSVRNPEKNTSIYNVRISKASKRNFYNLRLKGLLKERQISIICRNIRRYLIRDIVIFLGNSNSNKICRGLTILE</sequence>
<dbReference type="EMBL" id="QRHP01000005">
    <property type="protein sequence ID" value="RHF85133.1"/>
    <property type="molecule type" value="Genomic_DNA"/>
</dbReference>
<dbReference type="Gene3D" id="3.90.550.10">
    <property type="entry name" value="Spore Coat Polysaccharide Biosynthesis Protein SpsA, Chain A"/>
    <property type="match status" value="1"/>
</dbReference>
<dbReference type="RefSeq" id="WP_118202832.1">
    <property type="nucleotide sequence ID" value="NZ_QRHP01000005.1"/>
</dbReference>
<keyword evidence="2" id="KW-0808">Transferase</keyword>
<dbReference type="PANTHER" id="PTHR22916:SF3">
    <property type="entry name" value="UDP-GLCNAC:BETAGAL BETA-1,3-N-ACETYLGLUCOSAMINYLTRANSFERASE-LIKE PROTEIN 1"/>
    <property type="match status" value="1"/>
</dbReference>
<comment type="caution">
    <text evidence="2">The sequence shown here is derived from an EMBL/GenBank/DDBJ whole genome shotgun (WGS) entry which is preliminary data.</text>
</comment>
<dbReference type="SUPFAM" id="SSF53448">
    <property type="entry name" value="Nucleotide-diphospho-sugar transferases"/>
    <property type="match status" value="1"/>
</dbReference>
<reference evidence="2 3" key="1">
    <citation type="submission" date="2018-08" db="EMBL/GenBank/DDBJ databases">
        <title>A genome reference for cultivated species of the human gut microbiota.</title>
        <authorList>
            <person name="Zou Y."/>
            <person name="Xue W."/>
            <person name="Luo G."/>
        </authorList>
    </citation>
    <scope>NUCLEOTIDE SEQUENCE [LARGE SCALE GENOMIC DNA]</scope>
    <source>
        <strain evidence="2 3">AM23-23AC</strain>
    </source>
</reference>
<dbReference type="Proteomes" id="UP000283701">
    <property type="component" value="Unassembled WGS sequence"/>
</dbReference>
<gene>
    <name evidence="2" type="ORF">DW654_06925</name>
</gene>
<proteinExistence type="predicted"/>
<protein>
    <submittedName>
        <fullName evidence="2">Glycosyltransferase</fullName>
    </submittedName>
</protein>
<accession>A0A414QWI5</accession>